<sequence>MPDESRPLEESTFWADDELETPDPGIEFLWTEKKASCQGRLLCKKQSIKSKKSLKFQSLGLRNKLTSIPEKELEKRKSGNSSSSSGSDSVVVQISEVTYSCFPLASAHHTVAILLQ</sequence>
<gene>
    <name evidence="2" type="ORF">g.11235</name>
</gene>
<protein>
    <submittedName>
        <fullName evidence="2">Uncharacterized protein</fullName>
    </submittedName>
</protein>
<evidence type="ECO:0000313" key="2">
    <source>
        <dbReference type="EMBL" id="JAS76839.1"/>
    </source>
</evidence>
<dbReference type="AlphaFoldDB" id="A0A1B6HQ83"/>
<dbReference type="EMBL" id="GECU01030867">
    <property type="protein sequence ID" value="JAS76839.1"/>
    <property type="molecule type" value="Transcribed_RNA"/>
</dbReference>
<accession>A0A1B6HQ83</accession>
<proteinExistence type="predicted"/>
<evidence type="ECO:0000256" key="1">
    <source>
        <dbReference type="SAM" id="MobiDB-lite"/>
    </source>
</evidence>
<feature type="region of interest" description="Disordered" evidence="1">
    <location>
        <begin position="1"/>
        <end position="20"/>
    </location>
</feature>
<reference evidence="2" key="1">
    <citation type="submission" date="2015-11" db="EMBL/GenBank/DDBJ databases">
        <title>De novo transcriptome assembly of four potential Pierce s Disease insect vectors from Arizona vineyards.</title>
        <authorList>
            <person name="Tassone E.E."/>
        </authorList>
    </citation>
    <scope>NUCLEOTIDE SEQUENCE</scope>
</reference>
<organism evidence="2">
    <name type="scientific">Homalodisca liturata</name>
    <dbReference type="NCBI Taxonomy" id="320908"/>
    <lineage>
        <taxon>Eukaryota</taxon>
        <taxon>Metazoa</taxon>
        <taxon>Ecdysozoa</taxon>
        <taxon>Arthropoda</taxon>
        <taxon>Hexapoda</taxon>
        <taxon>Insecta</taxon>
        <taxon>Pterygota</taxon>
        <taxon>Neoptera</taxon>
        <taxon>Paraneoptera</taxon>
        <taxon>Hemiptera</taxon>
        <taxon>Auchenorrhyncha</taxon>
        <taxon>Membracoidea</taxon>
        <taxon>Cicadellidae</taxon>
        <taxon>Cicadellinae</taxon>
        <taxon>Proconiini</taxon>
        <taxon>Homalodisca</taxon>
    </lineage>
</organism>
<name>A0A1B6HQ83_9HEMI</name>